<evidence type="ECO:0000259" key="3">
    <source>
        <dbReference type="Pfam" id="PF00535"/>
    </source>
</evidence>
<dbReference type="Proteomes" id="UP000235826">
    <property type="component" value="Chromosome"/>
</dbReference>
<reference evidence="4 5" key="1">
    <citation type="submission" date="2018-01" db="EMBL/GenBank/DDBJ databases">
        <title>Complete genome sequence of Flavivirga eckloniae ECD14 isolated from seaweed Ecklonia cava.</title>
        <authorList>
            <person name="Lee J.H."/>
            <person name="Baik K.S."/>
            <person name="Seong C.N."/>
        </authorList>
    </citation>
    <scope>NUCLEOTIDE SEQUENCE [LARGE SCALE GENOMIC DNA]</scope>
    <source>
        <strain evidence="4 5">ECD14</strain>
    </source>
</reference>
<dbReference type="CDD" id="cd00761">
    <property type="entry name" value="Glyco_tranf_GTA_type"/>
    <property type="match status" value="1"/>
</dbReference>
<keyword evidence="1" id="KW-0328">Glycosyltransferase</keyword>
<dbReference type="Pfam" id="PF00535">
    <property type="entry name" value="Glycos_transf_2"/>
    <property type="match status" value="1"/>
</dbReference>
<dbReference type="EMBL" id="CP025791">
    <property type="protein sequence ID" value="AUP77263.1"/>
    <property type="molecule type" value="Genomic_DNA"/>
</dbReference>
<dbReference type="InterPro" id="IPR029044">
    <property type="entry name" value="Nucleotide-diphossugar_trans"/>
</dbReference>
<protein>
    <recommendedName>
        <fullName evidence="3">Glycosyltransferase 2-like domain-containing protein</fullName>
    </recommendedName>
</protein>
<dbReference type="KEGG" id="fek:C1H87_00430"/>
<dbReference type="RefSeq" id="WP_102753923.1">
    <property type="nucleotide sequence ID" value="NZ_CP025791.1"/>
</dbReference>
<evidence type="ECO:0000313" key="4">
    <source>
        <dbReference type="EMBL" id="AUP77263.1"/>
    </source>
</evidence>
<keyword evidence="2" id="KW-0808">Transferase</keyword>
<dbReference type="InterPro" id="IPR001173">
    <property type="entry name" value="Glyco_trans_2-like"/>
</dbReference>
<keyword evidence="5" id="KW-1185">Reference proteome</keyword>
<gene>
    <name evidence="4" type="ORF">C1H87_00430</name>
</gene>
<dbReference type="PANTHER" id="PTHR22916">
    <property type="entry name" value="GLYCOSYLTRANSFERASE"/>
    <property type="match status" value="1"/>
</dbReference>
<evidence type="ECO:0000256" key="2">
    <source>
        <dbReference type="ARBA" id="ARBA00022679"/>
    </source>
</evidence>
<dbReference type="AlphaFoldDB" id="A0A2K9PJM2"/>
<dbReference type="GO" id="GO:0016758">
    <property type="term" value="F:hexosyltransferase activity"/>
    <property type="evidence" value="ECO:0007669"/>
    <property type="project" value="UniProtKB-ARBA"/>
</dbReference>
<evidence type="ECO:0000313" key="5">
    <source>
        <dbReference type="Proteomes" id="UP000235826"/>
    </source>
</evidence>
<proteinExistence type="predicted"/>
<feature type="domain" description="Glycosyltransferase 2-like" evidence="3">
    <location>
        <begin position="5"/>
        <end position="167"/>
    </location>
</feature>
<name>A0A2K9PJM2_9FLAO</name>
<dbReference type="SUPFAM" id="SSF53448">
    <property type="entry name" value="Nucleotide-diphospho-sugar transferases"/>
    <property type="match status" value="1"/>
</dbReference>
<sequence>MIKLSIVIPMYNVEQYLEKCVASTFNQGLNEDEFEIIMVNDESPDNSLSLANEIANTHTNIKVISQKNKGLGGARNTGIQNANGNYLLFLDADDYLLPDAFKPLTDIAIQNELDVLEFGSQGVLPDGEIAYEVSMDSDGKVYNGVDYCNRYKYMNSACNKLYKRELLVDNLFLEKIYIEDFEFNTRVFYQANKVMGVKNIGAHYLQSPDSITRNTSEAKKEKMLQDLIKVLKITKSLSEKAEQNDQTEKYFGFRLSFINVTIFYQLVKNNRPYKQIIEVKNRLKSEDLLHVSHSLSEKSKDLFRKIFLHNFWLFKVTRPLHKVIFK</sequence>
<dbReference type="Gene3D" id="3.90.550.10">
    <property type="entry name" value="Spore Coat Polysaccharide Biosynthesis Protein SpsA, Chain A"/>
    <property type="match status" value="1"/>
</dbReference>
<accession>A0A2K9PJM2</accession>
<organism evidence="4 5">
    <name type="scientific">Flavivirga eckloniae</name>
    <dbReference type="NCBI Taxonomy" id="1803846"/>
    <lineage>
        <taxon>Bacteria</taxon>
        <taxon>Pseudomonadati</taxon>
        <taxon>Bacteroidota</taxon>
        <taxon>Flavobacteriia</taxon>
        <taxon>Flavobacteriales</taxon>
        <taxon>Flavobacteriaceae</taxon>
        <taxon>Flavivirga</taxon>
    </lineage>
</organism>
<dbReference type="OrthoDB" id="396512at2"/>
<dbReference type="PANTHER" id="PTHR22916:SF51">
    <property type="entry name" value="GLYCOSYLTRANSFERASE EPSH-RELATED"/>
    <property type="match status" value="1"/>
</dbReference>
<evidence type="ECO:0000256" key="1">
    <source>
        <dbReference type="ARBA" id="ARBA00022676"/>
    </source>
</evidence>